<dbReference type="EMBL" id="ADBJ01000047">
    <property type="protein sequence ID" value="EFA76277.1"/>
    <property type="molecule type" value="Genomic_DNA"/>
</dbReference>
<dbReference type="RefSeq" id="XP_020428409.1">
    <property type="nucleotide sequence ID" value="XM_020580824.1"/>
</dbReference>
<evidence type="ECO:0000313" key="3">
    <source>
        <dbReference type="Proteomes" id="UP000001396"/>
    </source>
</evidence>
<dbReference type="Proteomes" id="UP000001396">
    <property type="component" value="Unassembled WGS sequence"/>
</dbReference>
<organism evidence="2 3">
    <name type="scientific">Heterostelium pallidum (strain ATCC 26659 / Pp 5 / PN500)</name>
    <name type="common">Cellular slime mold</name>
    <name type="synonym">Polysphondylium pallidum</name>
    <dbReference type="NCBI Taxonomy" id="670386"/>
    <lineage>
        <taxon>Eukaryota</taxon>
        <taxon>Amoebozoa</taxon>
        <taxon>Evosea</taxon>
        <taxon>Eumycetozoa</taxon>
        <taxon>Dictyostelia</taxon>
        <taxon>Acytosteliales</taxon>
        <taxon>Acytosteliaceae</taxon>
        <taxon>Heterostelium</taxon>
    </lineage>
</organism>
<protein>
    <recommendedName>
        <fullName evidence="4">COI1 F-box domain-containing protein</fullName>
    </recommendedName>
</protein>
<evidence type="ECO:0008006" key="4">
    <source>
        <dbReference type="Google" id="ProtNLM"/>
    </source>
</evidence>
<accession>D3BQ57</accession>
<dbReference type="PANTHER" id="PTHR32134">
    <property type="entry name" value="FNIP REPEAT-CONTAINING PROTEIN"/>
    <property type="match status" value="1"/>
</dbReference>
<dbReference type="Pfam" id="PF05725">
    <property type="entry name" value="FNIP"/>
    <property type="match status" value="2"/>
</dbReference>
<evidence type="ECO:0000256" key="1">
    <source>
        <dbReference type="SAM" id="SignalP"/>
    </source>
</evidence>
<dbReference type="AlphaFoldDB" id="D3BQ57"/>
<dbReference type="Gene3D" id="1.20.1280.50">
    <property type="match status" value="1"/>
</dbReference>
<feature type="signal peptide" evidence="1">
    <location>
        <begin position="1"/>
        <end position="24"/>
    </location>
</feature>
<proteinExistence type="predicted"/>
<dbReference type="FunCoup" id="D3BQ57">
    <property type="interactions" value="1036"/>
</dbReference>
<evidence type="ECO:0000313" key="2">
    <source>
        <dbReference type="EMBL" id="EFA76277.1"/>
    </source>
</evidence>
<keyword evidence="3" id="KW-1185">Reference proteome</keyword>
<comment type="caution">
    <text evidence="2">The sequence shown here is derived from an EMBL/GenBank/DDBJ whole genome shotgun (WGS) entry which is preliminary data.</text>
</comment>
<dbReference type="InParanoid" id="D3BQ57"/>
<feature type="chain" id="PRO_5003041457" description="COI1 F-box domain-containing protein" evidence="1">
    <location>
        <begin position="25"/>
        <end position="583"/>
    </location>
</feature>
<reference evidence="2 3" key="1">
    <citation type="journal article" date="2011" name="Genome Res.">
        <title>Phylogeny-wide analysis of social amoeba genomes highlights ancient origins for complex intercellular communication.</title>
        <authorList>
            <person name="Heidel A.J."/>
            <person name="Lawal H.M."/>
            <person name="Felder M."/>
            <person name="Schilde C."/>
            <person name="Helps N.R."/>
            <person name="Tunggal B."/>
            <person name="Rivero F."/>
            <person name="John U."/>
            <person name="Schleicher M."/>
            <person name="Eichinger L."/>
            <person name="Platzer M."/>
            <person name="Noegel A.A."/>
            <person name="Schaap P."/>
            <person name="Gloeckner G."/>
        </authorList>
    </citation>
    <scope>NUCLEOTIDE SEQUENCE [LARGE SCALE GENOMIC DNA]</scope>
    <source>
        <strain evidence="3">ATCC 26659 / Pp 5 / PN500</strain>
    </source>
</reference>
<name>D3BQ57_HETP5</name>
<dbReference type="PANTHER" id="PTHR32134:SF169">
    <property type="entry name" value="FNIP REPEAT-CONTAINING PROTEIN-RELATED"/>
    <property type="match status" value="1"/>
</dbReference>
<sequence length="583" mass="66085">MAICIFLNAHKCFCTLGVLPTTCASIDLPMRKSRNSIRYCLGTCGRPTPIRSSTPRINISHLLLSNIVKRLDDNVDRICLSLVCKRWYNERSGYLSFNTDKINIFNENNKHSIYLNSYKSLLFNSIKQKNNCTLIISDTKLNYDYHLADSELMEIDSINTMNVSKIEMTTDYQPSVLKKLYQLISDCNSIRSLKYCCSLDCVLPVNLTCLSFSDDFDEPLLPGYLPPKLIKLKFGLAFNQPIGIGLLPSTLETLILGDAYNHPIVVGALPASLRVLNINGVDYEHGFKVGSLPFGLQELCYSSVKIPIGEDVLPTTLLTLNYAPVLWMKSIQSLTNLKTLSFSDLNHSINESFDLDMLPRSLTNLSVFSVTTLTSSLSTSIKHLTISRAKYNVDEIFKHDRSQYQFESLTVDALKQESLDGLAIKVLTLNFTHDIKAPIRSIPIGVKELFIRYNKNAIITENAIPSSVQKLTYYPKNSIAERIIPNTVQELVVKKTMFQKELFPSSLLPDSLQSLSLPTDMRVHIDSEFPKSLSNIRFSTKRNIFVRKLDDNYYLIFGQSSKQFYAAIMSKELYIHKIEQDIF</sequence>
<dbReference type="OMA" id="LATWHRY"/>
<gene>
    <name evidence="2" type="ORF">PPL_10038</name>
</gene>
<dbReference type="InterPro" id="IPR051251">
    <property type="entry name" value="STK_FNIP-Repeat"/>
</dbReference>
<dbReference type="GeneID" id="31365509"/>
<keyword evidence="1" id="KW-0732">Signal</keyword>
<dbReference type="InterPro" id="IPR008615">
    <property type="entry name" value="FNIP"/>
</dbReference>